<evidence type="ECO:0000256" key="5">
    <source>
        <dbReference type="ARBA" id="ARBA00022963"/>
    </source>
</evidence>
<feature type="compositionally biased region" description="Low complexity" evidence="7">
    <location>
        <begin position="241"/>
        <end position="251"/>
    </location>
</feature>
<keyword evidence="11" id="KW-1185">Reference proteome</keyword>
<comment type="catalytic activity">
    <reaction evidence="1">
        <text>a 1,2-diacyl-sn-glycero-3-phosphocholine + H2O = a 1,2-diacyl-sn-glycero-3-phosphate + choline + H(+)</text>
        <dbReference type="Rhea" id="RHEA:14445"/>
        <dbReference type="ChEBI" id="CHEBI:15354"/>
        <dbReference type="ChEBI" id="CHEBI:15377"/>
        <dbReference type="ChEBI" id="CHEBI:15378"/>
        <dbReference type="ChEBI" id="CHEBI:57643"/>
        <dbReference type="ChEBI" id="CHEBI:58608"/>
        <dbReference type="EC" id="3.1.4.4"/>
    </reaction>
</comment>
<feature type="non-terminal residue" evidence="10">
    <location>
        <position position="387"/>
    </location>
</feature>
<evidence type="ECO:0000256" key="3">
    <source>
        <dbReference type="ARBA" id="ARBA00022737"/>
    </source>
</evidence>
<dbReference type="PANTHER" id="PTHR18896">
    <property type="entry name" value="PHOSPHOLIPASE D"/>
    <property type="match status" value="1"/>
</dbReference>
<dbReference type="GO" id="GO:0009395">
    <property type="term" value="P:phospholipid catabolic process"/>
    <property type="evidence" value="ECO:0007669"/>
    <property type="project" value="TreeGrafter"/>
</dbReference>
<keyword evidence="6" id="KW-0443">Lipid metabolism</keyword>
<dbReference type="EC" id="3.1.4.4" evidence="2"/>
<dbReference type="InterPro" id="IPR001849">
    <property type="entry name" value="PH_domain"/>
</dbReference>
<name>A0AAV2RF77_MEGNR</name>
<feature type="region of interest" description="Disordered" evidence="7">
    <location>
        <begin position="234"/>
        <end position="269"/>
    </location>
</feature>
<feature type="region of interest" description="Disordered" evidence="7">
    <location>
        <begin position="299"/>
        <end position="352"/>
    </location>
</feature>
<evidence type="ECO:0000256" key="4">
    <source>
        <dbReference type="ARBA" id="ARBA00022801"/>
    </source>
</evidence>
<evidence type="ECO:0000256" key="2">
    <source>
        <dbReference type="ARBA" id="ARBA00012027"/>
    </source>
</evidence>
<evidence type="ECO:0000256" key="1">
    <source>
        <dbReference type="ARBA" id="ARBA00000798"/>
    </source>
</evidence>
<dbReference type="Proteomes" id="UP001497623">
    <property type="component" value="Unassembled WGS sequence"/>
</dbReference>
<protein>
    <recommendedName>
        <fullName evidence="2">phospholipase D</fullName>
        <ecNumber evidence="2">3.1.4.4</ecNumber>
    </recommendedName>
</protein>
<dbReference type="GO" id="GO:0004630">
    <property type="term" value="F:phospholipase D activity"/>
    <property type="evidence" value="ECO:0007669"/>
    <property type="project" value="UniProtKB-EC"/>
</dbReference>
<feature type="compositionally biased region" description="Polar residues" evidence="7">
    <location>
        <begin position="259"/>
        <end position="269"/>
    </location>
</feature>
<evidence type="ECO:0000256" key="7">
    <source>
        <dbReference type="SAM" id="MobiDB-lite"/>
    </source>
</evidence>
<evidence type="ECO:0000259" key="8">
    <source>
        <dbReference type="PROSITE" id="PS50003"/>
    </source>
</evidence>
<comment type="caution">
    <text evidence="10">The sequence shown here is derived from an EMBL/GenBank/DDBJ whole genome shotgun (WGS) entry which is preliminary data.</text>
</comment>
<feature type="non-terminal residue" evidence="10">
    <location>
        <position position="1"/>
    </location>
</feature>
<dbReference type="PROSITE" id="PS50035">
    <property type="entry name" value="PLD"/>
    <property type="match status" value="1"/>
</dbReference>
<evidence type="ECO:0000313" key="11">
    <source>
        <dbReference type="Proteomes" id="UP001497623"/>
    </source>
</evidence>
<evidence type="ECO:0000259" key="9">
    <source>
        <dbReference type="PROSITE" id="PS50035"/>
    </source>
</evidence>
<feature type="domain" description="PLD phosphodiesterase" evidence="9">
    <location>
        <begin position="160"/>
        <end position="187"/>
    </location>
</feature>
<reference evidence="10 11" key="1">
    <citation type="submission" date="2024-05" db="EMBL/GenBank/DDBJ databases">
        <authorList>
            <person name="Wallberg A."/>
        </authorList>
    </citation>
    <scope>NUCLEOTIDE SEQUENCE [LARGE SCALE GENOMIC DNA]</scope>
</reference>
<dbReference type="SUPFAM" id="SSF56024">
    <property type="entry name" value="Phospholipase D/nuclease"/>
    <property type="match status" value="1"/>
</dbReference>
<dbReference type="CDD" id="cd09138">
    <property type="entry name" value="PLDc_vPLD1_2_yPLD_like_1"/>
    <property type="match status" value="1"/>
</dbReference>
<evidence type="ECO:0000256" key="6">
    <source>
        <dbReference type="ARBA" id="ARBA00023098"/>
    </source>
</evidence>
<dbReference type="GO" id="GO:0060627">
    <property type="term" value="P:regulation of vesicle-mediated transport"/>
    <property type="evidence" value="ECO:0007669"/>
    <property type="project" value="TreeGrafter"/>
</dbReference>
<feature type="domain" description="PH" evidence="8">
    <location>
        <begin position="1"/>
        <end position="27"/>
    </location>
</feature>
<keyword evidence="4" id="KW-0378">Hydrolase</keyword>
<gene>
    <name evidence="10" type="ORF">MNOR_LOCUS23596</name>
</gene>
<dbReference type="InterPro" id="IPR015679">
    <property type="entry name" value="PLipase_D_fam"/>
</dbReference>
<dbReference type="AlphaFoldDB" id="A0AAV2RF77"/>
<feature type="compositionally biased region" description="Polar residues" evidence="7">
    <location>
        <begin position="337"/>
        <end position="352"/>
    </location>
</feature>
<accession>A0AAV2RF77</accession>
<dbReference type="Gene3D" id="3.30.870.10">
    <property type="entry name" value="Endonuclease Chain A"/>
    <property type="match status" value="1"/>
</dbReference>
<keyword evidence="3" id="KW-0677">Repeat</keyword>
<evidence type="ECO:0000313" key="10">
    <source>
        <dbReference type="EMBL" id="CAL4122887.1"/>
    </source>
</evidence>
<dbReference type="Pfam" id="PF00614">
    <property type="entry name" value="PLDc"/>
    <property type="match status" value="1"/>
</dbReference>
<dbReference type="EMBL" id="CAXKWB010020929">
    <property type="protein sequence ID" value="CAL4122887.1"/>
    <property type="molecule type" value="Genomic_DNA"/>
</dbReference>
<organism evidence="10 11">
    <name type="scientific">Meganyctiphanes norvegica</name>
    <name type="common">Northern krill</name>
    <name type="synonym">Thysanopoda norvegica</name>
    <dbReference type="NCBI Taxonomy" id="48144"/>
    <lineage>
        <taxon>Eukaryota</taxon>
        <taxon>Metazoa</taxon>
        <taxon>Ecdysozoa</taxon>
        <taxon>Arthropoda</taxon>
        <taxon>Crustacea</taxon>
        <taxon>Multicrustacea</taxon>
        <taxon>Malacostraca</taxon>
        <taxon>Eumalacostraca</taxon>
        <taxon>Eucarida</taxon>
        <taxon>Euphausiacea</taxon>
        <taxon>Euphausiidae</taxon>
        <taxon>Meganyctiphanes</taxon>
    </lineage>
</organism>
<dbReference type="InterPro" id="IPR001736">
    <property type="entry name" value="PLipase_D/transphosphatidylase"/>
</dbReference>
<dbReference type="PROSITE" id="PS50003">
    <property type="entry name" value="PH_DOMAIN"/>
    <property type="match status" value="1"/>
</dbReference>
<sequence>FCRSLAVKFENEQSQKEWHSAIAKAQKKYASKFTHQDIRYSSFAPVRNDSYARWYVDGARYMWDVADMMERAQEEIFITDWWLSSEIYLKRPDLTGHTWKLGEVLKRAAERGVRVYIMLYKEVKLALGISSFLTKDTLARIHPNIKIFRHPDHNTTHSVLYWAHHEKIVVVDQMYAFVGGIDLTFGRWDDFRHKLVDVGHCGVKNSLSPNSKRSGSGGALQHLLRGTNDLIVRPVASPYKNTNNNDTSINSTDDRNTTKDSVSVKTTDTSLSDISRSDKVTPRITFEGTDDSISEYAELTSPDSEDETDKAVTHQNRHGGNLGKNKSTLGDKKNISFEENSSTNAYSKTNNLKNRILRRETKGAADRDGHAGRINHVKRLGLDLVEE</sequence>
<dbReference type="PANTHER" id="PTHR18896:SF76">
    <property type="entry name" value="PHOSPHOLIPASE"/>
    <property type="match status" value="1"/>
</dbReference>
<keyword evidence="5" id="KW-0442">Lipid degradation</keyword>
<proteinExistence type="predicted"/>
<dbReference type="SMART" id="SM00155">
    <property type="entry name" value="PLDc"/>
    <property type="match status" value="1"/>
</dbReference>